<dbReference type="PANTHER" id="PTHR42852">
    <property type="entry name" value="THIOL:DISULFIDE INTERCHANGE PROTEIN DSBE"/>
    <property type="match status" value="1"/>
</dbReference>
<dbReference type="InterPro" id="IPR036249">
    <property type="entry name" value="Thioredoxin-like_sf"/>
</dbReference>
<dbReference type="PANTHER" id="PTHR42852:SF13">
    <property type="entry name" value="PROTEIN DIPZ"/>
    <property type="match status" value="1"/>
</dbReference>
<proteinExistence type="predicted"/>
<dbReference type="Proteomes" id="UP001595755">
    <property type="component" value="Unassembled WGS sequence"/>
</dbReference>
<evidence type="ECO:0000313" key="5">
    <source>
        <dbReference type="Proteomes" id="UP001595755"/>
    </source>
</evidence>
<evidence type="ECO:0000256" key="2">
    <source>
        <dbReference type="SAM" id="Phobius"/>
    </source>
</evidence>
<evidence type="ECO:0000259" key="3">
    <source>
        <dbReference type="PROSITE" id="PS51352"/>
    </source>
</evidence>
<accession>A0ABV8SI90</accession>
<comment type="caution">
    <text evidence="4">The sequence shown here is derived from an EMBL/GenBank/DDBJ whole genome shotgun (WGS) entry which is preliminary data.</text>
</comment>
<keyword evidence="2" id="KW-0472">Membrane</keyword>
<feature type="transmembrane region" description="Helical" evidence="2">
    <location>
        <begin position="7"/>
        <end position="25"/>
    </location>
</feature>
<dbReference type="SUPFAM" id="SSF52833">
    <property type="entry name" value="Thioredoxin-like"/>
    <property type="match status" value="1"/>
</dbReference>
<evidence type="ECO:0000313" key="4">
    <source>
        <dbReference type="EMBL" id="MFC4306353.1"/>
    </source>
</evidence>
<dbReference type="PROSITE" id="PS51352">
    <property type="entry name" value="THIOREDOXIN_2"/>
    <property type="match status" value="1"/>
</dbReference>
<reference evidence="5" key="1">
    <citation type="journal article" date="2019" name="Int. J. Syst. Evol. Microbiol.">
        <title>The Global Catalogue of Microorganisms (GCM) 10K type strain sequencing project: providing services to taxonomists for standard genome sequencing and annotation.</title>
        <authorList>
            <consortium name="The Broad Institute Genomics Platform"/>
            <consortium name="The Broad Institute Genome Sequencing Center for Infectious Disease"/>
            <person name="Wu L."/>
            <person name="Ma J."/>
        </authorList>
    </citation>
    <scope>NUCLEOTIDE SEQUENCE [LARGE SCALE GENOMIC DNA]</scope>
    <source>
        <strain evidence="5">CGMCC 4.1641</strain>
    </source>
</reference>
<name>A0ABV8SI90_9BACL</name>
<dbReference type="EMBL" id="JBHSED010000058">
    <property type="protein sequence ID" value="MFC4306353.1"/>
    <property type="molecule type" value="Genomic_DNA"/>
</dbReference>
<organism evidence="4 5">
    <name type="scientific">Cohnella boryungensis</name>
    <dbReference type="NCBI Taxonomy" id="768479"/>
    <lineage>
        <taxon>Bacteria</taxon>
        <taxon>Bacillati</taxon>
        <taxon>Bacillota</taxon>
        <taxon>Bacilli</taxon>
        <taxon>Bacillales</taxon>
        <taxon>Paenibacillaceae</taxon>
        <taxon>Cohnella</taxon>
    </lineage>
</organism>
<protein>
    <submittedName>
        <fullName evidence="4">TlpA family protein disulfide reductase</fullName>
    </submittedName>
</protein>
<keyword evidence="2" id="KW-1133">Transmembrane helix</keyword>
<gene>
    <name evidence="4" type="ORF">ACFO1S_23290</name>
</gene>
<dbReference type="CDD" id="cd02966">
    <property type="entry name" value="TlpA_like_family"/>
    <property type="match status" value="1"/>
</dbReference>
<dbReference type="PROSITE" id="PS00194">
    <property type="entry name" value="THIOREDOXIN_1"/>
    <property type="match status" value="1"/>
</dbReference>
<keyword evidence="1" id="KW-1015">Disulfide bond</keyword>
<dbReference type="InterPro" id="IPR000866">
    <property type="entry name" value="AhpC/TSA"/>
</dbReference>
<feature type="domain" description="Thioredoxin" evidence="3">
    <location>
        <begin position="29"/>
        <end position="181"/>
    </location>
</feature>
<dbReference type="Pfam" id="PF00578">
    <property type="entry name" value="AhpC-TSA"/>
    <property type="match status" value="1"/>
</dbReference>
<dbReference type="InterPro" id="IPR017937">
    <property type="entry name" value="Thioredoxin_CS"/>
</dbReference>
<keyword evidence="2" id="KW-0812">Transmembrane</keyword>
<keyword evidence="5" id="KW-1185">Reference proteome</keyword>
<dbReference type="InterPro" id="IPR013766">
    <property type="entry name" value="Thioredoxin_domain"/>
</dbReference>
<sequence length="185" mass="21033">MKKLALATTYVIIIVSAFFIVYLFLSNNNKPNNTHSNNSVEPAIPSQSNDFVLKDLAESNNVTVNFSDKPTVILFFTSWCPYCNEDAPKLVKLEKQYKSEVNVFGINVTYRDNIQDVKEYVQQHYIEYPTLLDESGDIYNKFGGSGFPSLYFFNAQGDIVDAIIGSTDIETIENSFKYLLENFNV</sequence>
<dbReference type="InterPro" id="IPR050553">
    <property type="entry name" value="Thioredoxin_ResA/DsbE_sf"/>
</dbReference>
<dbReference type="RefSeq" id="WP_204601582.1">
    <property type="nucleotide sequence ID" value="NZ_JBHSED010000058.1"/>
</dbReference>
<dbReference type="Gene3D" id="3.40.30.10">
    <property type="entry name" value="Glutaredoxin"/>
    <property type="match status" value="1"/>
</dbReference>
<evidence type="ECO:0000256" key="1">
    <source>
        <dbReference type="ARBA" id="ARBA00023157"/>
    </source>
</evidence>